<dbReference type="EMBL" id="CM045760">
    <property type="protein sequence ID" value="KAI8025704.1"/>
    <property type="molecule type" value="Genomic_DNA"/>
</dbReference>
<name>A0ACC0IMG3_9ERIC</name>
<evidence type="ECO:0000313" key="2">
    <source>
        <dbReference type="Proteomes" id="UP001060215"/>
    </source>
</evidence>
<accession>A0ACC0IMG3</accession>
<evidence type="ECO:0000313" key="1">
    <source>
        <dbReference type="EMBL" id="KAI8025704.1"/>
    </source>
</evidence>
<dbReference type="Proteomes" id="UP001060215">
    <property type="component" value="Chromosome 3"/>
</dbReference>
<reference evidence="1 2" key="1">
    <citation type="journal article" date="2022" name="Plant J.">
        <title>Chromosome-level genome of Camellia lanceoleosa provides a valuable resource for understanding genome evolution and self-incompatibility.</title>
        <authorList>
            <person name="Gong W."/>
            <person name="Xiao S."/>
            <person name="Wang L."/>
            <person name="Liao Z."/>
            <person name="Chang Y."/>
            <person name="Mo W."/>
            <person name="Hu G."/>
            <person name="Li W."/>
            <person name="Zhao G."/>
            <person name="Zhu H."/>
            <person name="Hu X."/>
            <person name="Ji K."/>
            <person name="Xiang X."/>
            <person name="Song Q."/>
            <person name="Yuan D."/>
            <person name="Jin S."/>
            <person name="Zhang L."/>
        </authorList>
    </citation>
    <scope>NUCLEOTIDE SEQUENCE [LARGE SCALE GENOMIC DNA]</scope>
    <source>
        <strain evidence="1">SQ_2022a</strain>
    </source>
</reference>
<comment type="caution">
    <text evidence="1">The sequence shown here is derived from an EMBL/GenBank/DDBJ whole genome shotgun (WGS) entry which is preliminary data.</text>
</comment>
<keyword evidence="2" id="KW-1185">Reference proteome</keyword>
<gene>
    <name evidence="1" type="ORF">LOK49_LG02G03413</name>
</gene>
<organism evidence="1 2">
    <name type="scientific">Camellia lanceoleosa</name>
    <dbReference type="NCBI Taxonomy" id="1840588"/>
    <lineage>
        <taxon>Eukaryota</taxon>
        <taxon>Viridiplantae</taxon>
        <taxon>Streptophyta</taxon>
        <taxon>Embryophyta</taxon>
        <taxon>Tracheophyta</taxon>
        <taxon>Spermatophyta</taxon>
        <taxon>Magnoliopsida</taxon>
        <taxon>eudicotyledons</taxon>
        <taxon>Gunneridae</taxon>
        <taxon>Pentapetalae</taxon>
        <taxon>asterids</taxon>
        <taxon>Ericales</taxon>
        <taxon>Theaceae</taxon>
        <taxon>Camellia</taxon>
    </lineage>
</organism>
<protein>
    <submittedName>
        <fullName evidence="1">Squalene synthase 2</fullName>
    </submittedName>
</protein>
<proteinExistence type="predicted"/>
<sequence>MCVTTRTTHTYLAVETIDDYDEYCHYVGLVGLRLSKLFHASGSEDLASDSLSNSMGLFLQKTNIIQDYWEDINEIPKSRMFWPRQIWSKYVNKLEDLKYKENLAKAVECLNDMVTNALIHVEDCLTYMSALRDSSIFRFCAIPQLVNINNNNAMENKMEKMLQLQKK</sequence>